<dbReference type="Proteomes" id="UP000218288">
    <property type="component" value="Chromosome"/>
</dbReference>
<dbReference type="EMBL" id="AP014809">
    <property type="protein sequence ID" value="BAU92195.1"/>
    <property type="molecule type" value="Genomic_DNA"/>
</dbReference>
<reference evidence="2 3" key="1">
    <citation type="journal article" date="2016" name="Genome Announc.">
        <title>Complete Genome Sequence of Methylobacterium populi P-1M, Isolated from Pink-Pigmented Household Biofilm.</title>
        <authorList>
            <person name="Morohoshi T."/>
            <person name="Ikeda T."/>
        </authorList>
    </citation>
    <scope>NUCLEOTIDE SEQUENCE [LARGE SCALE GENOMIC DNA]</scope>
    <source>
        <strain evidence="2 3">P-1M</strain>
    </source>
</reference>
<evidence type="ECO:0000256" key="1">
    <source>
        <dbReference type="SAM" id="MobiDB-lite"/>
    </source>
</evidence>
<gene>
    <name evidence="2" type="ORF">MPPM_3590</name>
</gene>
<protein>
    <submittedName>
        <fullName evidence="2">Uncharacterized protein</fullName>
    </submittedName>
</protein>
<feature type="region of interest" description="Disordered" evidence="1">
    <location>
        <begin position="1"/>
        <end position="25"/>
    </location>
</feature>
<accession>A0A160PHH6</accession>
<evidence type="ECO:0000313" key="2">
    <source>
        <dbReference type="EMBL" id="BAU92195.1"/>
    </source>
</evidence>
<proteinExistence type="predicted"/>
<sequence>MAPARDGTAVSPITAGTDSSDGISRIVRRSPTLPAREHVLCPNTIGARAVAITFKSGLVGLPAGIARQPAG</sequence>
<dbReference type="AlphaFoldDB" id="A0A160PHH6"/>
<organism evidence="2 3">
    <name type="scientific">Methylorubrum populi</name>
    <dbReference type="NCBI Taxonomy" id="223967"/>
    <lineage>
        <taxon>Bacteria</taxon>
        <taxon>Pseudomonadati</taxon>
        <taxon>Pseudomonadota</taxon>
        <taxon>Alphaproteobacteria</taxon>
        <taxon>Hyphomicrobiales</taxon>
        <taxon>Methylobacteriaceae</taxon>
        <taxon>Methylorubrum</taxon>
    </lineage>
</organism>
<name>A0A160PHH6_9HYPH</name>
<evidence type="ECO:0000313" key="3">
    <source>
        <dbReference type="Proteomes" id="UP000218288"/>
    </source>
</evidence>